<gene>
    <name evidence="1" type="ORF">PAA8504_02891</name>
</gene>
<proteinExistence type="predicted"/>
<dbReference type="Proteomes" id="UP000244912">
    <property type="component" value="Unassembled WGS sequence"/>
</dbReference>
<evidence type="ECO:0000313" key="2">
    <source>
        <dbReference type="Proteomes" id="UP000244912"/>
    </source>
</evidence>
<keyword evidence="2" id="KW-1185">Reference proteome</keyword>
<accession>A0A2R8BY05</accession>
<protein>
    <submittedName>
        <fullName evidence="1">Uncharacterized protein</fullName>
    </submittedName>
</protein>
<organism evidence="1 2">
    <name type="scientific">Palleronia abyssalis</name>
    <dbReference type="NCBI Taxonomy" id="1501240"/>
    <lineage>
        <taxon>Bacteria</taxon>
        <taxon>Pseudomonadati</taxon>
        <taxon>Pseudomonadota</taxon>
        <taxon>Alphaproteobacteria</taxon>
        <taxon>Rhodobacterales</taxon>
        <taxon>Roseobacteraceae</taxon>
        <taxon>Palleronia</taxon>
    </lineage>
</organism>
<dbReference type="RefSeq" id="WP_108894862.1">
    <property type="nucleotide sequence ID" value="NZ_ONZF01000007.1"/>
</dbReference>
<dbReference type="AlphaFoldDB" id="A0A2R8BY05"/>
<dbReference type="EMBL" id="ONZF01000007">
    <property type="protein sequence ID" value="SPJ25048.1"/>
    <property type="molecule type" value="Genomic_DNA"/>
</dbReference>
<sequence>MLLTTQPLLKDALGKSATTVATRVNGLASYGGWFKRYDLTSVIPRLTPHDTPDQIGKMFDSAKSDGDDCNIGGDYPVGDPPVTRVRLIEQWMQPEMLDRLNDLRQRARAYLEDNADWIEDENLDQILYLLCLYPPFLKHAILGGKTPAINYHIIDYAIINGSFDPMFATLKGAA</sequence>
<evidence type="ECO:0000313" key="1">
    <source>
        <dbReference type="EMBL" id="SPJ25048.1"/>
    </source>
</evidence>
<reference evidence="2" key="1">
    <citation type="submission" date="2018-03" db="EMBL/GenBank/DDBJ databases">
        <authorList>
            <person name="Rodrigo-Torres L."/>
            <person name="Arahal R. D."/>
            <person name="Lucena T."/>
        </authorList>
    </citation>
    <scope>NUCLEOTIDE SEQUENCE [LARGE SCALE GENOMIC DNA]</scope>
    <source>
        <strain evidence="2">CECT 8504</strain>
    </source>
</reference>
<name>A0A2R8BY05_9RHOB</name>